<comment type="caution">
    <text evidence="8">The sequence shown here is derived from an EMBL/GenBank/DDBJ whole genome shotgun (WGS) entry which is preliminary data.</text>
</comment>
<feature type="transmembrane region" description="Helical" evidence="6">
    <location>
        <begin position="239"/>
        <end position="258"/>
    </location>
</feature>
<dbReference type="SUPFAM" id="SSF103481">
    <property type="entry name" value="Multidrug resistance efflux transporter EmrE"/>
    <property type="match status" value="2"/>
</dbReference>
<comment type="subcellular location">
    <subcellularLocation>
        <location evidence="1">Cell membrane</location>
        <topology evidence="1">Multi-pass membrane protein</topology>
    </subcellularLocation>
</comment>
<dbReference type="PANTHER" id="PTHR42920:SF5">
    <property type="entry name" value="EAMA DOMAIN-CONTAINING PROTEIN"/>
    <property type="match status" value="1"/>
</dbReference>
<evidence type="ECO:0000313" key="9">
    <source>
        <dbReference type="Proteomes" id="UP000811844"/>
    </source>
</evidence>
<evidence type="ECO:0000259" key="7">
    <source>
        <dbReference type="Pfam" id="PF00892"/>
    </source>
</evidence>
<reference evidence="8 9" key="1">
    <citation type="submission" date="2020-02" db="EMBL/GenBank/DDBJ databases">
        <title>Shewanella WXL01 sp. nov., a marine bacterium isolated from green algae in Luhuitou Fringing Reef (Northern South China Sea).</title>
        <authorList>
            <person name="Wang X."/>
        </authorList>
    </citation>
    <scope>NUCLEOTIDE SEQUENCE [LARGE SCALE GENOMIC DNA]</scope>
    <source>
        <strain evidence="8 9">MCCC 1A01895</strain>
    </source>
</reference>
<evidence type="ECO:0000313" key="8">
    <source>
        <dbReference type="EMBL" id="MBR9727677.1"/>
    </source>
</evidence>
<feature type="transmembrane region" description="Helical" evidence="6">
    <location>
        <begin position="94"/>
        <end position="115"/>
    </location>
</feature>
<evidence type="ECO:0000256" key="6">
    <source>
        <dbReference type="SAM" id="Phobius"/>
    </source>
</evidence>
<keyword evidence="4 6" id="KW-1133">Transmembrane helix</keyword>
<keyword evidence="9" id="KW-1185">Reference proteome</keyword>
<feature type="transmembrane region" description="Helical" evidence="6">
    <location>
        <begin position="122"/>
        <end position="142"/>
    </location>
</feature>
<proteinExistence type="predicted"/>
<feature type="transmembrane region" description="Helical" evidence="6">
    <location>
        <begin position="12"/>
        <end position="31"/>
    </location>
</feature>
<dbReference type="InterPro" id="IPR051258">
    <property type="entry name" value="Diverse_Substrate_Transporter"/>
</dbReference>
<keyword evidence="5 6" id="KW-0472">Membrane</keyword>
<accession>A0ABS5I0X6</accession>
<dbReference type="RefSeq" id="WP_153661670.1">
    <property type="nucleotide sequence ID" value="NZ_JAAIKR010000004.1"/>
</dbReference>
<evidence type="ECO:0000256" key="1">
    <source>
        <dbReference type="ARBA" id="ARBA00004651"/>
    </source>
</evidence>
<evidence type="ECO:0000256" key="5">
    <source>
        <dbReference type="ARBA" id="ARBA00023136"/>
    </source>
</evidence>
<gene>
    <name evidence="8" type="ORF">G3R48_06710</name>
</gene>
<evidence type="ECO:0000256" key="3">
    <source>
        <dbReference type="ARBA" id="ARBA00022692"/>
    </source>
</evidence>
<feature type="domain" description="EamA" evidence="7">
    <location>
        <begin position="150"/>
        <end position="278"/>
    </location>
</feature>
<protein>
    <submittedName>
        <fullName evidence="8">EamA family transporter</fullName>
    </submittedName>
</protein>
<keyword evidence="3 6" id="KW-0812">Transmembrane</keyword>
<dbReference type="InterPro" id="IPR000620">
    <property type="entry name" value="EamA_dom"/>
</dbReference>
<dbReference type="InterPro" id="IPR037185">
    <property type="entry name" value="EmrE-like"/>
</dbReference>
<evidence type="ECO:0000256" key="4">
    <source>
        <dbReference type="ARBA" id="ARBA00022989"/>
    </source>
</evidence>
<keyword evidence="2" id="KW-1003">Cell membrane</keyword>
<feature type="transmembrane region" description="Helical" evidence="6">
    <location>
        <begin position="209"/>
        <end position="227"/>
    </location>
</feature>
<dbReference type="PANTHER" id="PTHR42920">
    <property type="entry name" value="OS03G0707200 PROTEIN-RELATED"/>
    <property type="match status" value="1"/>
</dbReference>
<feature type="domain" description="EamA" evidence="7">
    <location>
        <begin position="9"/>
        <end position="138"/>
    </location>
</feature>
<name>A0ABS5I0X6_9GAMM</name>
<feature type="transmembrane region" description="Helical" evidence="6">
    <location>
        <begin position="68"/>
        <end position="88"/>
    </location>
</feature>
<evidence type="ECO:0000256" key="2">
    <source>
        <dbReference type="ARBA" id="ARBA00022475"/>
    </source>
</evidence>
<feature type="transmembrane region" description="Helical" evidence="6">
    <location>
        <begin position="264"/>
        <end position="282"/>
    </location>
</feature>
<feature type="transmembrane region" description="Helical" evidence="6">
    <location>
        <begin position="148"/>
        <end position="168"/>
    </location>
</feature>
<sequence length="290" mass="31359">MPERGHQNGLLELHLAVLLFGGTALFSKLIPLNAADITLFRCVVAAMALAILVKVSTQTLSLTKPKDYKVALVLGTLVCAHWVTYFAAMQLSTVAIGMIAFYTYPVMTVLIEPLLNKQRIQAIDVMSAIAVLIGVILLIPEANLNNDITLGIIVGICSAALFTARNLIHKKHFSQYGGAKAMFYQTVVAVFILLPWQQTDLSALSQNTWLMLVILGVFFTAAPHALFASALRKLSAKTVSLVSCLQPCYGAILALLLLNEGLSSSTMIGGLIIVATAMFETMQHQQKKKA</sequence>
<feature type="transmembrane region" description="Helical" evidence="6">
    <location>
        <begin position="37"/>
        <end position="56"/>
    </location>
</feature>
<feature type="transmembrane region" description="Helical" evidence="6">
    <location>
        <begin position="180"/>
        <end position="197"/>
    </location>
</feature>
<dbReference type="Pfam" id="PF00892">
    <property type="entry name" value="EamA"/>
    <property type="match status" value="2"/>
</dbReference>
<dbReference type="EMBL" id="JAAIKR010000004">
    <property type="protein sequence ID" value="MBR9727677.1"/>
    <property type="molecule type" value="Genomic_DNA"/>
</dbReference>
<dbReference type="Proteomes" id="UP000811844">
    <property type="component" value="Unassembled WGS sequence"/>
</dbReference>
<organism evidence="8 9">
    <name type="scientific">Shewanella intestini</name>
    <dbReference type="NCBI Taxonomy" id="2017544"/>
    <lineage>
        <taxon>Bacteria</taxon>
        <taxon>Pseudomonadati</taxon>
        <taxon>Pseudomonadota</taxon>
        <taxon>Gammaproteobacteria</taxon>
        <taxon>Alteromonadales</taxon>
        <taxon>Shewanellaceae</taxon>
        <taxon>Shewanella</taxon>
    </lineage>
</organism>